<evidence type="ECO:0000313" key="2">
    <source>
        <dbReference type="EMBL" id="CAG9117262.1"/>
    </source>
</evidence>
<dbReference type="InterPro" id="IPR005331">
    <property type="entry name" value="Sulfotransferase"/>
</dbReference>
<keyword evidence="4" id="KW-1185">Reference proteome</keyword>
<reference evidence="2" key="2">
    <citation type="submission" date="2020-08" db="EMBL/GenBank/DDBJ databases">
        <authorList>
            <person name="Kikuchi T."/>
        </authorList>
    </citation>
    <scope>NUCLEOTIDE SEQUENCE</scope>
    <source>
        <strain evidence="1">Ka4C1</strain>
    </source>
</reference>
<dbReference type="eggNOG" id="KOG4651">
    <property type="taxonomic scope" value="Eukaryota"/>
</dbReference>
<dbReference type="AlphaFoldDB" id="A0A1I7S4N8"/>
<dbReference type="GO" id="GO:1902884">
    <property type="term" value="P:positive regulation of response to oxidative stress"/>
    <property type="evidence" value="ECO:0007669"/>
    <property type="project" value="InterPro"/>
</dbReference>
<protein>
    <submittedName>
        <fullName evidence="1">(pine wood nematode) hypothetical protein</fullName>
    </submittedName>
</protein>
<dbReference type="WBParaSite" id="BXY_0797100.1">
    <property type="protein sequence ID" value="BXY_0797100.1"/>
    <property type="gene ID" value="BXY_0797100"/>
</dbReference>
<dbReference type="SMR" id="A0A1I7S4N8"/>
<dbReference type="Proteomes" id="UP000095284">
    <property type="component" value="Unplaced"/>
</dbReference>
<name>A0A1I7S4N8_BURXY</name>
<evidence type="ECO:0000313" key="3">
    <source>
        <dbReference type="Proteomes" id="UP000095284"/>
    </source>
</evidence>
<evidence type="ECO:0000313" key="1">
    <source>
        <dbReference type="EMBL" id="CAD5227227.1"/>
    </source>
</evidence>
<dbReference type="PANTHER" id="PTHR22900">
    <property type="entry name" value="PROTEIN CBG14245-RELATED"/>
    <property type="match status" value="1"/>
</dbReference>
<dbReference type="GO" id="GO:0050650">
    <property type="term" value="P:chondroitin sulfate proteoglycan biosynthetic process"/>
    <property type="evidence" value="ECO:0007669"/>
    <property type="project" value="InterPro"/>
</dbReference>
<dbReference type="Pfam" id="PF03567">
    <property type="entry name" value="Sulfotransfer_2"/>
    <property type="match status" value="1"/>
</dbReference>
<dbReference type="GO" id="GO:0047756">
    <property type="term" value="F:chondroitin 4-sulfotransferase activity"/>
    <property type="evidence" value="ECO:0007669"/>
    <property type="project" value="InterPro"/>
</dbReference>
<dbReference type="EMBL" id="CAJFCV020000004">
    <property type="protein sequence ID" value="CAG9117262.1"/>
    <property type="molecule type" value="Genomic_DNA"/>
</dbReference>
<dbReference type="Proteomes" id="UP000582659">
    <property type="component" value="Unassembled WGS sequence"/>
</dbReference>
<dbReference type="PANTHER" id="PTHR22900:SF5">
    <property type="entry name" value="PROTEIN CBG14245"/>
    <property type="match status" value="1"/>
</dbReference>
<dbReference type="Proteomes" id="UP000659654">
    <property type="component" value="Unassembled WGS sequence"/>
</dbReference>
<dbReference type="GO" id="GO:0016020">
    <property type="term" value="C:membrane"/>
    <property type="evidence" value="ECO:0007669"/>
    <property type="project" value="InterPro"/>
</dbReference>
<proteinExistence type="predicted"/>
<gene>
    <name evidence="1" type="ORF">BXYJ_LOCUS9772</name>
</gene>
<accession>A0A1I7S4N8</accession>
<dbReference type="EMBL" id="CAJFDI010000004">
    <property type="protein sequence ID" value="CAD5227227.1"/>
    <property type="molecule type" value="Genomic_DNA"/>
</dbReference>
<sequence>MPVEITVAPDLYNETEALAARAKGFIVFDMPDKRNPSALSAVTVEPRIEVNPPGILPPFVGNYTHLIIERYRMYVFERLYNQEKKFKFMTVVRDPIDRFLAAFTDKCYYEAKRVTYEKTVCQEVGCGDDLECFIKQMHKRLWGVVKGTHAMNVMDWHVMPMTWTCDMRNYLNKFKYYKYAPKGTPGYEKFLADFKDTLRERDVPQDKIDHIMESMTTKNSPHTTTGSSMRSKFKAKIMARPDLLKILVDLYYFDYKIFNYPFPKGYDLSTKGSQV</sequence>
<organism evidence="3 5">
    <name type="scientific">Bursaphelenchus xylophilus</name>
    <name type="common">Pinewood nematode worm</name>
    <name type="synonym">Aphelenchoides xylophilus</name>
    <dbReference type="NCBI Taxonomy" id="6326"/>
    <lineage>
        <taxon>Eukaryota</taxon>
        <taxon>Metazoa</taxon>
        <taxon>Ecdysozoa</taxon>
        <taxon>Nematoda</taxon>
        <taxon>Chromadorea</taxon>
        <taxon>Rhabditida</taxon>
        <taxon>Tylenchina</taxon>
        <taxon>Tylenchomorpha</taxon>
        <taxon>Aphelenchoidea</taxon>
        <taxon>Aphelenchoididae</taxon>
        <taxon>Bursaphelenchus</taxon>
    </lineage>
</organism>
<evidence type="ECO:0000313" key="5">
    <source>
        <dbReference type="WBParaSite" id="BXY_0797100.1"/>
    </source>
</evidence>
<reference evidence="5" key="1">
    <citation type="submission" date="2016-11" db="UniProtKB">
        <authorList>
            <consortium name="WormBaseParasite"/>
        </authorList>
    </citation>
    <scope>IDENTIFICATION</scope>
</reference>
<dbReference type="OrthoDB" id="408912at2759"/>
<dbReference type="InterPro" id="IPR007669">
    <property type="entry name" value="Chst-1-like"/>
</dbReference>
<evidence type="ECO:0000313" key="4">
    <source>
        <dbReference type="Proteomes" id="UP000659654"/>
    </source>
</evidence>